<dbReference type="EMBL" id="NPCC01000004">
    <property type="protein sequence ID" value="PAE90733.1"/>
    <property type="molecule type" value="Genomic_DNA"/>
</dbReference>
<dbReference type="Proteomes" id="UP000216207">
    <property type="component" value="Unassembled WGS sequence"/>
</dbReference>
<evidence type="ECO:0000256" key="3">
    <source>
        <dbReference type="HAMAP-Rule" id="MF_02240"/>
    </source>
</evidence>
<dbReference type="GO" id="GO:0006564">
    <property type="term" value="P:L-serine biosynthetic process"/>
    <property type="evidence" value="ECO:0007669"/>
    <property type="project" value="UniProtKB-UniRule"/>
</dbReference>
<dbReference type="HAMAP" id="MF_02240">
    <property type="entry name" value="PSP"/>
    <property type="match status" value="1"/>
</dbReference>
<comment type="function">
    <text evidence="3">Catalyzes the last step of the phosphorylated serine biosynthetic pathway, i.e. dephosphorylation of O-phospho-L-serine to form L-serine.</text>
</comment>
<keyword evidence="2 3" id="KW-0460">Magnesium</keyword>
<reference evidence="4 5" key="1">
    <citation type="submission" date="2017-07" db="EMBL/GenBank/DDBJ databases">
        <title>Isolation and whole genome analysis of endospore-forming bacteria from heroin.</title>
        <authorList>
            <person name="Kalinowski J."/>
            <person name="Ahrens B."/>
            <person name="Al-Dilaimi A."/>
            <person name="Winkler A."/>
            <person name="Wibberg D."/>
            <person name="Schleenbecker U."/>
            <person name="Ruckert C."/>
            <person name="Wolfel R."/>
            <person name="Grass G."/>
        </authorList>
    </citation>
    <scope>NUCLEOTIDE SEQUENCE [LARGE SCALE GENOMIC DNA]</scope>
    <source>
        <strain evidence="4 5">7539</strain>
    </source>
</reference>
<dbReference type="InterPro" id="IPR023214">
    <property type="entry name" value="HAD_sf"/>
</dbReference>
<accession>A0A268P4Q3</accession>
<dbReference type="SFLD" id="SFLDG01129">
    <property type="entry name" value="C1.5:_HAD__Beta-PGM__Phosphata"/>
    <property type="match status" value="1"/>
</dbReference>
<comment type="catalytic activity">
    <reaction evidence="3">
        <text>O-phospho-D-serine + H2O = D-serine + phosphate</text>
        <dbReference type="Rhea" id="RHEA:24873"/>
        <dbReference type="ChEBI" id="CHEBI:15377"/>
        <dbReference type="ChEBI" id="CHEBI:35247"/>
        <dbReference type="ChEBI" id="CHEBI:43474"/>
        <dbReference type="ChEBI" id="CHEBI:58680"/>
        <dbReference type="EC" id="3.1.3.3"/>
    </reaction>
</comment>
<comment type="cofactor">
    <cofactor evidence="3">
        <name>Mg(2+)</name>
        <dbReference type="ChEBI" id="CHEBI:18420"/>
    </cofactor>
    <cofactor evidence="3">
        <name>Co(2+)</name>
        <dbReference type="ChEBI" id="CHEBI:48828"/>
    </cofactor>
</comment>
<dbReference type="SUPFAM" id="SSF56784">
    <property type="entry name" value="HAD-like"/>
    <property type="match status" value="1"/>
</dbReference>
<comment type="similarity">
    <text evidence="3">Belongs to the HAD-like hydrolase superfamily.</text>
</comment>
<protein>
    <recommendedName>
        <fullName evidence="3">Phosphoserine phosphatase</fullName>
        <shortName evidence="3">PSP</shortName>
        <ecNumber evidence="3">3.1.3.3</ecNumber>
    </recommendedName>
</protein>
<dbReference type="AlphaFoldDB" id="A0A268P4Q3"/>
<comment type="catalytic activity">
    <reaction evidence="3">
        <text>O-phospho-L-serine + H2O = L-serine + phosphate</text>
        <dbReference type="Rhea" id="RHEA:21208"/>
        <dbReference type="ChEBI" id="CHEBI:15377"/>
        <dbReference type="ChEBI" id="CHEBI:33384"/>
        <dbReference type="ChEBI" id="CHEBI:43474"/>
        <dbReference type="ChEBI" id="CHEBI:57524"/>
        <dbReference type="EC" id="3.1.3.3"/>
    </reaction>
</comment>
<organism evidence="4 5">
    <name type="scientific">Shouchella clausii</name>
    <name type="common">Alkalihalobacillus clausii</name>
    <dbReference type="NCBI Taxonomy" id="79880"/>
    <lineage>
        <taxon>Bacteria</taxon>
        <taxon>Bacillati</taxon>
        <taxon>Bacillota</taxon>
        <taxon>Bacilli</taxon>
        <taxon>Bacillales</taxon>
        <taxon>Bacillaceae</taxon>
        <taxon>Shouchella</taxon>
    </lineage>
</organism>
<dbReference type="RefSeq" id="WP_095326082.1">
    <property type="nucleotide sequence ID" value="NZ_BOQS01000008.1"/>
</dbReference>
<comment type="pathway">
    <text evidence="3">Amino-acid biosynthesis; L-serine biosynthesis; L-serine from 3-phospho-D-glycerate: step 3/3.</text>
</comment>
<evidence type="ECO:0000256" key="1">
    <source>
        <dbReference type="ARBA" id="ARBA00022801"/>
    </source>
</evidence>
<dbReference type="SFLD" id="SFLDS00003">
    <property type="entry name" value="Haloacid_Dehalogenase"/>
    <property type="match status" value="1"/>
</dbReference>
<evidence type="ECO:0000313" key="4">
    <source>
        <dbReference type="EMBL" id="PAE90733.1"/>
    </source>
</evidence>
<evidence type="ECO:0000256" key="2">
    <source>
        <dbReference type="ARBA" id="ARBA00022842"/>
    </source>
</evidence>
<dbReference type="Gene3D" id="1.20.120.710">
    <property type="entry name" value="Haloacid dehalogenase hydrolase-like domain"/>
    <property type="match status" value="1"/>
</dbReference>
<dbReference type="NCBIfam" id="TIGR01549">
    <property type="entry name" value="HAD-SF-IA-v1"/>
    <property type="match status" value="1"/>
</dbReference>
<dbReference type="InterPro" id="IPR006439">
    <property type="entry name" value="HAD-SF_hydro_IA"/>
</dbReference>
<name>A0A268P4Q3_SHOCL</name>
<dbReference type="InterPro" id="IPR036412">
    <property type="entry name" value="HAD-like_sf"/>
</dbReference>
<keyword evidence="3" id="KW-0718">Serine biosynthesis</keyword>
<keyword evidence="3" id="KW-0028">Amino-acid biosynthesis</keyword>
<dbReference type="PANTHER" id="PTHR46470:SF3">
    <property type="entry name" value="N-ACYLNEURAMINATE-9-PHOSPHATASE"/>
    <property type="match status" value="1"/>
</dbReference>
<proteinExistence type="inferred from homology"/>
<evidence type="ECO:0000313" key="5">
    <source>
        <dbReference type="Proteomes" id="UP000216207"/>
    </source>
</evidence>
<gene>
    <name evidence="4" type="ORF">CHH72_02305</name>
</gene>
<sequence length="267" mass="30324">MIRAIFFDLDDTLLWDKKSIKEAFRQTCALAATVHTDIDPDALEEAVRTHATELYQSYETYEFTKLIGINPFEGLWGAFRDDTEDFNRLREIAPVYQQAAWEKGLAEIGIEDGELANQLASHFPSERRKNPYVFEDTFAVLDELQHSYRLLLLTNGSPDLQNTKLEITPQLVPYFDHILISGAYGKGKPDVAMFKHALELSGTAKEEVLMVGDNLHTDILGGNQAGIETIWLNRDGIENTTDIRPTYEIRRLSEIKNVIAEKKDCSL</sequence>
<keyword evidence="1 3" id="KW-0378">Hydrolase</keyword>
<dbReference type="GO" id="GO:0036424">
    <property type="term" value="F:L-phosphoserine phosphatase activity"/>
    <property type="evidence" value="ECO:0007669"/>
    <property type="project" value="UniProtKB-UniRule"/>
</dbReference>
<dbReference type="Pfam" id="PF00702">
    <property type="entry name" value="Hydrolase"/>
    <property type="match status" value="1"/>
</dbReference>
<dbReference type="InterPro" id="IPR051400">
    <property type="entry name" value="HAD-like_hydrolase"/>
</dbReference>
<keyword evidence="3" id="KW-0170">Cobalt</keyword>
<dbReference type="InterPro" id="IPR044266">
    <property type="entry name" value="PSP_YsaA"/>
</dbReference>
<dbReference type="PANTHER" id="PTHR46470">
    <property type="entry name" value="N-ACYLNEURAMINATE-9-PHOSPHATASE"/>
    <property type="match status" value="1"/>
</dbReference>
<dbReference type="EC" id="3.1.3.3" evidence="3"/>
<dbReference type="NCBIfam" id="TIGR01509">
    <property type="entry name" value="HAD-SF-IA-v3"/>
    <property type="match status" value="1"/>
</dbReference>
<dbReference type="Gene3D" id="3.40.50.1000">
    <property type="entry name" value="HAD superfamily/HAD-like"/>
    <property type="match status" value="1"/>
</dbReference>
<comment type="caution">
    <text evidence="4">The sequence shown here is derived from an EMBL/GenBank/DDBJ whole genome shotgun (WGS) entry which is preliminary data.</text>
</comment>